<comment type="caution">
    <text evidence="1">The sequence shown here is derived from an EMBL/GenBank/DDBJ whole genome shotgun (WGS) entry which is preliminary data.</text>
</comment>
<proteinExistence type="predicted"/>
<reference evidence="1 2" key="1">
    <citation type="submission" date="2016-07" db="EMBL/GenBank/DDBJ databases">
        <title>Draft Genome Sequence of Methylobrevis pamukkalensis PK2.</title>
        <authorList>
            <person name="Vasilenko O.V."/>
            <person name="Doronina N.V."/>
            <person name="Shmareva M.N."/>
            <person name="Tarlachkov S.V."/>
            <person name="Mustakhimov I."/>
            <person name="Trotsenko Y.A."/>
        </authorList>
    </citation>
    <scope>NUCLEOTIDE SEQUENCE [LARGE SCALE GENOMIC DNA]</scope>
    <source>
        <strain evidence="1 2">PK2</strain>
    </source>
</reference>
<dbReference type="Proteomes" id="UP000094622">
    <property type="component" value="Unassembled WGS sequence"/>
</dbReference>
<organism evidence="1 2">
    <name type="scientific">Methylobrevis pamukkalensis</name>
    <dbReference type="NCBI Taxonomy" id="1439726"/>
    <lineage>
        <taxon>Bacteria</taxon>
        <taxon>Pseudomonadati</taxon>
        <taxon>Pseudomonadota</taxon>
        <taxon>Alphaproteobacteria</taxon>
        <taxon>Hyphomicrobiales</taxon>
        <taxon>Pleomorphomonadaceae</taxon>
        <taxon>Methylobrevis</taxon>
    </lineage>
</organism>
<dbReference type="AlphaFoldDB" id="A0A1E3GP02"/>
<dbReference type="EMBL" id="MCRJ01000255">
    <property type="protein sequence ID" value="ODN65750.1"/>
    <property type="molecule type" value="Genomic_DNA"/>
</dbReference>
<sequence>MAETWPPPKAVKSMLTASVSLLPSPLPLSFQTAVIVSPIR</sequence>
<protein>
    <submittedName>
        <fullName evidence="1">Uncharacterized protein</fullName>
    </submittedName>
</protein>
<keyword evidence="2" id="KW-1185">Reference proteome</keyword>
<evidence type="ECO:0000313" key="2">
    <source>
        <dbReference type="Proteomes" id="UP000094622"/>
    </source>
</evidence>
<name>A0A1E3GP02_9HYPH</name>
<gene>
    <name evidence="1" type="ORF">A6302_04499</name>
</gene>
<evidence type="ECO:0000313" key="1">
    <source>
        <dbReference type="EMBL" id="ODN65750.1"/>
    </source>
</evidence>
<accession>A0A1E3GP02</accession>